<evidence type="ECO:0000313" key="2">
    <source>
        <dbReference type="Proteomes" id="UP000782610"/>
    </source>
</evidence>
<dbReference type="EMBL" id="JACRAF010000044">
    <property type="protein sequence ID" value="MBI4923101.1"/>
    <property type="molecule type" value="Genomic_DNA"/>
</dbReference>
<comment type="caution">
    <text evidence="1">The sequence shown here is derived from an EMBL/GenBank/DDBJ whole genome shotgun (WGS) entry which is preliminary data.</text>
</comment>
<name>A0A933L3R9_9HYPH</name>
<accession>A0A933L3R9</accession>
<organism evidence="1 2">
    <name type="scientific">Devosia nanyangense</name>
    <dbReference type="NCBI Taxonomy" id="1228055"/>
    <lineage>
        <taxon>Bacteria</taxon>
        <taxon>Pseudomonadati</taxon>
        <taxon>Pseudomonadota</taxon>
        <taxon>Alphaproteobacteria</taxon>
        <taxon>Hyphomicrobiales</taxon>
        <taxon>Devosiaceae</taxon>
        <taxon>Devosia</taxon>
    </lineage>
</organism>
<dbReference type="Proteomes" id="UP000782610">
    <property type="component" value="Unassembled WGS sequence"/>
</dbReference>
<sequence>MKAAAFVVGPRDGAGAALADLARAQGFAPVARYGGLGKAERQADETPLVFFLCAEVASIESLKPMADAIRFSESRKLRFSPLIYFARTLSVDSIRRCIRMGFDDVIALPYGGGDLAERIGRQVGRPQVYYETSTYFGPDRRDRAAERPADDGDGGQVRRIEIMRNPETGIDVLQDDFQVVL</sequence>
<protein>
    <submittedName>
        <fullName evidence="1">Uncharacterized protein</fullName>
    </submittedName>
</protein>
<gene>
    <name evidence="1" type="ORF">HY834_15260</name>
</gene>
<reference evidence="1" key="1">
    <citation type="submission" date="2020-07" db="EMBL/GenBank/DDBJ databases">
        <title>Huge and variable diversity of episymbiotic CPR bacteria and DPANN archaea in groundwater ecosystems.</title>
        <authorList>
            <person name="He C.Y."/>
            <person name="Keren R."/>
            <person name="Whittaker M."/>
            <person name="Farag I.F."/>
            <person name="Doudna J."/>
            <person name="Cate J.H.D."/>
            <person name="Banfield J.F."/>
        </authorList>
    </citation>
    <scope>NUCLEOTIDE SEQUENCE</scope>
    <source>
        <strain evidence="1">NC_groundwater_1586_Pr3_B-0.1um_66_15</strain>
    </source>
</reference>
<proteinExistence type="predicted"/>
<evidence type="ECO:0000313" key="1">
    <source>
        <dbReference type="EMBL" id="MBI4923101.1"/>
    </source>
</evidence>
<dbReference type="AlphaFoldDB" id="A0A933L3R9"/>